<evidence type="ECO:0000313" key="7">
    <source>
        <dbReference type="EMBL" id="VCW99222.1"/>
    </source>
</evidence>
<comment type="similarity">
    <text evidence="3">Belongs to the CENP-I/CTF3 family.</text>
</comment>
<proteinExistence type="inferred from homology"/>
<protein>
    <submittedName>
        <fullName evidence="7">Uncharacterized protein</fullName>
    </submittedName>
</protein>
<keyword evidence="4" id="KW-0158">Chromosome</keyword>
<comment type="caution">
    <text evidence="7">The sequence shown here is derived from an EMBL/GenBank/DDBJ whole genome shotgun (WGS) entry which is preliminary data.</text>
</comment>
<keyword evidence="5" id="KW-0539">Nucleus</keyword>
<accession>A0A9X9LXX6</accession>
<dbReference type="Pfam" id="PF07778">
    <property type="entry name" value="CENP-I"/>
    <property type="match status" value="1"/>
</dbReference>
<evidence type="ECO:0000256" key="3">
    <source>
        <dbReference type="ARBA" id="ARBA00005470"/>
    </source>
</evidence>
<dbReference type="GO" id="GO:0000939">
    <property type="term" value="C:inner kinetochore"/>
    <property type="evidence" value="ECO:0007669"/>
    <property type="project" value="TreeGrafter"/>
</dbReference>
<dbReference type="GO" id="GO:0034080">
    <property type="term" value="P:CENP-A containing chromatin assembly"/>
    <property type="evidence" value="ECO:0007669"/>
    <property type="project" value="TreeGrafter"/>
</dbReference>
<dbReference type="InterPro" id="IPR012485">
    <property type="entry name" value="CENP-I"/>
</dbReference>
<gene>
    <name evidence="7" type="ORF">BN2614_LOCUS1</name>
</gene>
<evidence type="ECO:0000256" key="4">
    <source>
        <dbReference type="ARBA" id="ARBA00022454"/>
    </source>
</evidence>
<dbReference type="GO" id="GO:0000070">
    <property type="term" value="P:mitotic sister chromatid segregation"/>
    <property type="evidence" value="ECO:0007669"/>
    <property type="project" value="TreeGrafter"/>
</dbReference>
<evidence type="ECO:0000256" key="5">
    <source>
        <dbReference type="ARBA" id="ARBA00023242"/>
    </source>
</evidence>
<sequence>MQPHLQALLSLYKFFAPTLISVSLPARKKIYFKNSENLWKAALFAVRQRNQGPPPEPLKLMLGPGQVRPVKRKWNSYSVIP</sequence>
<dbReference type="GO" id="GO:0005634">
    <property type="term" value="C:nucleus"/>
    <property type="evidence" value="ECO:0007669"/>
    <property type="project" value="UniProtKB-SubCell"/>
</dbReference>
<dbReference type="PANTHER" id="PTHR48208">
    <property type="entry name" value="CENTROMERE PROTEIN I"/>
    <property type="match status" value="1"/>
</dbReference>
<feature type="non-terminal residue" evidence="7">
    <location>
        <position position="1"/>
    </location>
</feature>
<comment type="subcellular location">
    <subcellularLocation>
        <location evidence="2">Chromosome</location>
        <location evidence="2">Centromere</location>
    </subcellularLocation>
    <subcellularLocation>
        <location evidence="1">Nucleus</location>
    </subcellularLocation>
</comment>
<dbReference type="EMBL" id="CYRY02027882">
    <property type="protein sequence ID" value="VCW99222.1"/>
    <property type="molecule type" value="Genomic_DNA"/>
</dbReference>
<organism evidence="7 8">
    <name type="scientific">Gulo gulo</name>
    <name type="common">Wolverine</name>
    <name type="synonym">Gluton</name>
    <dbReference type="NCBI Taxonomy" id="48420"/>
    <lineage>
        <taxon>Eukaryota</taxon>
        <taxon>Metazoa</taxon>
        <taxon>Chordata</taxon>
        <taxon>Craniata</taxon>
        <taxon>Vertebrata</taxon>
        <taxon>Euteleostomi</taxon>
        <taxon>Mammalia</taxon>
        <taxon>Eutheria</taxon>
        <taxon>Laurasiatheria</taxon>
        <taxon>Carnivora</taxon>
        <taxon>Caniformia</taxon>
        <taxon>Musteloidea</taxon>
        <taxon>Mustelidae</taxon>
        <taxon>Guloninae</taxon>
        <taxon>Gulo</taxon>
    </lineage>
</organism>
<evidence type="ECO:0000313" key="8">
    <source>
        <dbReference type="Proteomes" id="UP000269945"/>
    </source>
</evidence>
<reference evidence="7 8" key="1">
    <citation type="submission" date="2018-10" db="EMBL/GenBank/DDBJ databases">
        <authorList>
            <person name="Ekblom R."/>
            <person name="Jareborg N."/>
        </authorList>
    </citation>
    <scope>NUCLEOTIDE SEQUENCE [LARGE SCALE GENOMIC DNA]</scope>
    <source>
        <tissue evidence="7">Muscle</tissue>
    </source>
</reference>
<keyword evidence="8" id="KW-1185">Reference proteome</keyword>
<evidence type="ECO:0000256" key="1">
    <source>
        <dbReference type="ARBA" id="ARBA00004123"/>
    </source>
</evidence>
<dbReference type="Proteomes" id="UP000269945">
    <property type="component" value="Unassembled WGS sequence"/>
</dbReference>
<evidence type="ECO:0000256" key="2">
    <source>
        <dbReference type="ARBA" id="ARBA00004584"/>
    </source>
</evidence>
<dbReference type="PANTHER" id="PTHR48208:SF2">
    <property type="entry name" value="CENTROMERE PROTEIN I"/>
    <property type="match status" value="1"/>
</dbReference>
<keyword evidence="6" id="KW-0137">Centromere</keyword>
<dbReference type="AlphaFoldDB" id="A0A9X9LXX6"/>
<name>A0A9X9LXX6_GULGU</name>
<evidence type="ECO:0000256" key="6">
    <source>
        <dbReference type="ARBA" id="ARBA00023328"/>
    </source>
</evidence>